<comment type="subcellular location">
    <subcellularLocation>
        <location evidence="1">Cell membrane</location>
        <topology evidence="1">Multi-pass membrane protein</topology>
    </subcellularLocation>
</comment>
<keyword evidence="5" id="KW-0133">Cell shape</keyword>
<evidence type="ECO:0000256" key="3">
    <source>
        <dbReference type="ARBA" id="ARBA00022475"/>
    </source>
</evidence>
<dbReference type="KEGG" id="rhom:FRIFI_0493"/>
<protein>
    <submittedName>
        <fullName evidence="9">Shape_MreD: rod shape-determining protein MreD</fullName>
    </submittedName>
</protein>
<evidence type="ECO:0000256" key="5">
    <source>
        <dbReference type="ARBA" id="ARBA00022960"/>
    </source>
</evidence>
<keyword evidence="10" id="KW-1185">Reference proteome</keyword>
<keyword evidence="4 8" id="KW-0812">Transmembrane</keyword>
<evidence type="ECO:0000313" key="9">
    <source>
        <dbReference type="EMBL" id="CEI72041.1"/>
    </source>
</evidence>
<keyword evidence="3" id="KW-1003">Cell membrane</keyword>
<evidence type="ECO:0000256" key="1">
    <source>
        <dbReference type="ARBA" id="ARBA00004651"/>
    </source>
</evidence>
<evidence type="ECO:0000256" key="2">
    <source>
        <dbReference type="ARBA" id="ARBA00007776"/>
    </source>
</evidence>
<sequence length="162" mass="17793">MKRVLLCLLGILLVIVEGSVTNYINIFSVSFNIVIIYMTIISLYLDELEAGIIGAIVGLTKDIAVGGIFGVNGLILFLTSYTISHLKDKIYKESSMTIFALVFLTTLVDSIVNIATTILVYNSYGIVKLLIVGILIMPTLNSLLSIILYKISKKSILKLKED</sequence>
<comment type="similarity">
    <text evidence="2">Belongs to the MreD family.</text>
</comment>
<dbReference type="AlphaFoldDB" id="A0A2P2BNU4"/>
<evidence type="ECO:0000256" key="7">
    <source>
        <dbReference type="ARBA" id="ARBA00023136"/>
    </source>
</evidence>
<dbReference type="Proteomes" id="UP000245695">
    <property type="component" value="Chromosome 1"/>
</dbReference>
<reference evidence="9 10" key="1">
    <citation type="submission" date="2014-09" db="EMBL/GenBank/DDBJ databases">
        <authorList>
            <person name="Hornung B.V."/>
        </authorList>
    </citation>
    <scope>NUCLEOTIDE SEQUENCE [LARGE SCALE GENOMIC DNA]</scope>
    <source>
        <strain evidence="9 10">FRIFI</strain>
    </source>
</reference>
<gene>
    <name evidence="9" type="ORF">FRIFI_0493</name>
</gene>
<dbReference type="GO" id="GO:0005886">
    <property type="term" value="C:plasma membrane"/>
    <property type="evidence" value="ECO:0007669"/>
    <property type="project" value="UniProtKB-SubCell"/>
</dbReference>
<feature type="transmembrane region" description="Helical" evidence="8">
    <location>
        <begin position="63"/>
        <end position="84"/>
    </location>
</feature>
<accession>A0A2P2BNU4</accession>
<evidence type="ECO:0000256" key="8">
    <source>
        <dbReference type="SAM" id="Phobius"/>
    </source>
</evidence>
<name>A0A2P2BNU4_9FIRM</name>
<feature type="transmembrane region" description="Helical" evidence="8">
    <location>
        <begin position="96"/>
        <end position="120"/>
    </location>
</feature>
<keyword evidence="7 8" id="KW-0472">Membrane</keyword>
<evidence type="ECO:0000256" key="4">
    <source>
        <dbReference type="ARBA" id="ARBA00022692"/>
    </source>
</evidence>
<dbReference type="NCBIfam" id="TIGR03426">
    <property type="entry name" value="shape_MreD"/>
    <property type="match status" value="1"/>
</dbReference>
<evidence type="ECO:0000313" key="10">
    <source>
        <dbReference type="Proteomes" id="UP000245695"/>
    </source>
</evidence>
<dbReference type="RefSeq" id="WP_092927261.1">
    <property type="nucleotide sequence ID" value="NZ_FJTZ01000012.1"/>
</dbReference>
<keyword evidence="6 8" id="KW-1133">Transmembrane helix</keyword>
<dbReference type="InterPro" id="IPR007227">
    <property type="entry name" value="Cell_shape_determining_MreD"/>
</dbReference>
<proteinExistence type="inferred from homology"/>
<feature type="transmembrane region" description="Helical" evidence="8">
    <location>
        <begin position="126"/>
        <end position="149"/>
    </location>
</feature>
<organism evidence="9 10">
    <name type="scientific">Romboutsia hominis</name>
    <dbReference type="NCBI Taxonomy" id="1507512"/>
    <lineage>
        <taxon>Bacteria</taxon>
        <taxon>Bacillati</taxon>
        <taxon>Bacillota</taxon>
        <taxon>Clostridia</taxon>
        <taxon>Peptostreptococcales</taxon>
        <taxon>Peptostreptococcaceae</taxon>
        <taxon>Romboutsia</taxon>
    </lineage>
</organism>
<dbReference type="EMBL" id="LN650648">
    <property type="protein sequence ID" value="CEI72041.1"/>
    <property type="molecule type" value="Genomic_DNA"/>
</dbReference>
<dbReference type="Pfam" id="PF04093">
    <property type="entry name" value="MreD"/>
    <property type="match status" value="1"/>
</dbReference>
<dbReference type="GO" id="GO:0008360">
    <property type="term" value="P:regulation of cell shape"/>
    <property type="evidence" value="ECO:0007669"/>
    <property type="project" value="UniProtKB-KW"/>
</dbReference>
<evidence type="ECO:0000256" key="6">
    <source>
        <dbReference type="ARBA" id="ARBA00022989"/>
    </source>
</evidence>